<dbReference type="AlphaFoldDB" id="A0A0S2W242"/>
<evidence type="ECO:0000259" key="1">
    <source>
        <dbReference type="PROSITE" id="PS50995"/>
    </source>
</evidence>
<reference evidence="2 3" key="1">
    <citation type="journal article" date="2015" name="Nat. Commun.">
        <title>Production of butyrate from lysine and the Amadori product fructoselysine by a human gut commensal.</title>
        <authorList>
            <person name="Bui T.P."/>
            <person name="Ritari J."/>
            <person name="Boeren S."/>
            <person name="de Waard P."/>
            <person name="Plugge C.M."/>
            <person name="de Vos W.M."/>
        </authorList>
    </citation>
    <scope>NUCLEOTIDE SEQUENCE [LARGE SCALE GENOMIC DNA]</scope>
    <source>
        <strain evidence="2 3">AF211</strain>
    </source>
</reference>
<dbReference type="Proteomes" id="UP000064844">
    <property type="component" value="Chromosome"/>
</dbReference>
<accession>A0A0S2W242</accession>
<dbReference type="eggNOG" id="COG1846">
    <property type="taxonomic scope" value="Bacteria"/>
</dbReference>
<dbReference type="SUPFAM" id="SSF46785">
    <property type="entry name" value="Winged helix' DNA-binding domain"/>
    <property type="match status" value="1"/>
</dbReference>
<feature type="domain" description="HTH marR-type" evidence="1">
    <location>
        <begin position="2"/>
        <end position="136"/>
    </location>
</feature>
<dbReference type="KEGG" id="ibu:IB211_01002"/>
<gene>
    <name evidence="2" type="ORF">IB211_01002</name>
</gene>
<dbReference type="InterPro" id="IPR036388">
    <property type="entry name" value="WH-like_DNA-bd_sf"/>
</dbReference>
<dbReference type="RefSeq" id="WP_058117293.1">
    <property type="nucleotide sequence ID" value="NZ_CP011307.1"/>
</dbReference>
<evidence type="ECO:0000313" key="2">
    <source>
        <dbReference type="EMBL" id="ALP93395.1"/>
    </source>
</evidence>
<keyword evidence="3" id="KW-1185">Reference proteome</keyword>
<reference evidence="3" key="2">
    <citation type="submission" date="2015-04" db="EMBL/GenBank/DDBJ databases">
        <title>A butyrogenic pathway from the amino acid lysine in a human gut commensal.</title>
        <authorList>
            <person name="de Vos W.M."/>
            <person name="Bui N.T.P."/>
            <person name="Plugge C.M."/>
            <person name="Ritari J."/>
        </authorList>
    </citation>
    <scope>NUCLEOTIDE SEQUENCE [LARGE SCALE GENOMIC DNA]</scope>
    <source>
        <strain evidence="3">AF211</strain>
    </source>
</reference>
<dbReference type="Gene3D" id="1.10.10.10">
    <property type="entry name" value="Winged helix-like DNA-binding domain superfamily/Winged helix DNA-binding domain"/>
    <property type="match status" value="1"/>
</dbReference>
<dbReference type="GO" id="GO:0003700">
    <property type="term" value="F:DNA-binding transcription factor activity"/>
    <property type="evidence" value="ECO:0007669"/>
    <property type="project" value="InterPro"/>
</dbReference>
<name>A0A0S2W242_9FIRM</name>
<dbReference type="Pfam" id="PF12802">
    <property type="entry name" value="MarR_2"/>
    <property type="match status" value="1"/>
</dbReference>
<dbReference type="PROSITE" id="PS50995">
    <property type="entry name" value="HTH_MARR_2"/>
    <property type="match status" value="1"/>
</dbReference>
<dbReference type="InterPro" id="IPR000835">
    <property type="entry name" value="HTH_MarR-typ"/>
</dbReference>
<dbReference type="STRING" id="1297617.IB211_01002"/>
<dbReference type="EMBL" id="CP011307">
    <property type="protein sequence ID" value="ALP93395.1"/>
    <property type="molecule type" value="Genomic_DNA"/>
</dbReference>
<evidence type="ECO:0000313" key="3">
    <source>
        <dbReference type="Proteomes" id="UP000064844"/>
    </source>
</evidence>
<protein>
    <recommendedName>
        <fullName evidence="1">HTH marR-type domain-containing protein</fullName>
    </recommendedName>
</protein>
<dbReference type="SMART" id="SM00347">
    <property type="entry name" value="HTH_MARR"/>
    <property type="match status" value="1"/>
</dbReference>
<proteinExistence type="predicted"/>
<sequence>MYLSDLWDLRSLTKRLYGQRIQPVCEAYGLTRMEMDILLFLANNPAFDTARDIVERKQFTKSHVSASVAELERRGYLRGEFREGNRKTVHLALCPGAEPAVRAGQAAQREVLTAMFMGFTEEEWMRMGQTISRIVSNIRTAL</sequence>
<dbReference type="InterPro" id="IPR036390">
    <property type="entry name" value="WH_DNA-bd_sf"/>
</dbReference>
<organism evidence="2 3">
    <name type="scientific">Intestinimonas butyriciproducens</name>
    <dbReference type="NCBI Taxonomy" id="1297617"/>
    <lineage>
        <taxon>Bacteria</taxon>
        <taxon>Bacillati</taxon>
        <taxon>Bacillota</taxon>
        <taxon>Clostridia</taxon>
        <taxon>Eubacteriales</taxon>
        <taxon>Intestinimonas</taxon>
    </lineage>
</organism>